<evidence type="ECO:0000256" key="1">
    <source>
        <dbReference type="ARBA" id="ARBA00001936"/>
    </source>
</evidence>
<dbReference type="PANTHER" id="PTHR12318:SF0">
    <property type="entry name" value="ACYL-COENZYME A DIPHOSPHATASE NUDT19"/>
    <property type="match status" value="1"/>
</dbReference>
<keyword evidence="4" id="KW-0378">Hydrolase</keyword>
<comment type="cofactor">
    <cofactor evidence="2">
        <name>Mg(2+)</name>
        <dbReference type="ChEBI" id="CHEBI:18420"/>
    </cofactor>
</comment>
<dbReference type="STRING" id="1095630.A0A2J6TF29"/>
<sequence length="339" mass="37396">MSSGSRPKREVAEPRPSASILLISPSNEILLLHRVRTSSSFPSAHVFPGGNLSASQDGEIPGPKDAERHRDGLAYRMGAIRECFEESGILLAKKNSDSSSLLEIEESERERARKEIHAGKLKFGEWVKESGGVVDIDGLIPFTRWITPTNLPKRFTTQMYIYFLPLAQTGPTKNIASKSVIPVPTSDGGVEHTAALFAPCKIWLEQASRNEIILFPPQFYLIHLLSPFLSPSLSSSSSPSTNELQDQRDKVREFLQGDGGDGKGVKWGEKVMSPIGILMGRDGRSVLGLEKPGPELKESGRGGDEKRVVLVRFGREGPRDLEVKERAEVLEEEREEAKL</sequence>
<dbReference type="InParanoid" id="A0A2J6TF29"/>
<dbReference type="SUPFAM" id="SSF55811">
    <property type="entry name" value="Nudix"/>
    <property type="match status" value="1"/>
</dbReference>
<dbReference type="InterPro" id="IPR039121">
    <property type="entry name" value="NUDT19"/>
</dbReference>
<keyword evidence="3" id="KW-0479">Metal-binding</keyword>
<proteinExistence type="predicted"/>
<evidence type="ECO:0000256" key="2">
    <source>
        <dbReference type="ARBA" id="ARBA00001946"/>
    </source>
</evidence>
<dbReference type="GeneID" id="36592835"/>
<feature type="domain" description="Nudix hydrolase" evidence="7">
    <location>
        <begin position="13"/>
        <end position="221"/>
    </location>
</feature>
<comment type="cofactor">
    <cofactor evidence="1">
        <name>Mn(2+)</name>
        <dbReference type="ChEBI" id="CHEBI:29035"/>
    </cofactor>
</comment>
<evidence type="ECO:0000256" key="4">
    <source>
        <dbReference type="ARBA" id="ARBA00022801"/>
    </source>
</evidence>
<dbReference type="InterPro" id="IPR000086">
    <property type="entry name" value="NUDIX_hydrolase_dom"/>
</dbReference>
<gene>
    <name evidence="8" type="ORF">K444DRAFT_642597</name>
</gene>
<dbReference type="CDD" id="cd18870">
    <property type="entry name" value="NUDIX_AcylCoAdiphos_Nudt19"/>
    <property type="match status" value="1"/>
</dbReference>
<organism evidence="8 9">
    <name type="scientific">Hyaloscypha bicolor E</name>
    <dbReference type="NCBI Taxonomy" id="1095630"/>
    <lineage>
        <taxon>Eukaryota</taxon>
        <taxon>Fungi</taxon>
        <taxon>Dikarya</taxon>
        <taxon>Ascomycota</taxon>
        <taxon>Pezizomycotina</taxon>
        <taxon>Leotiomycetes</taxon>
        <taxon>Helotiales</taxon>
        <taxon>Hyaloscyphaceae</taxon>
        <taxon>Hyaloscypha</taxon>
        <taxon>Hyaloscypha bicolor</taxon>
    </lineage>
</organism>
<keyword evidence="6" id="KW-0464">Manganese</keyword>
<dbReference type="GO" id="GO:0046872">
    <property type="term" value="F:metal ion binding"/>
    <property type="evidence" value="ECO:0007669"/>
    <property type="project" value="UniProtKB-KW"/>
</dbReference>
<dbReference type="PROSITE" id="PS51462">
    <property type="entry name" value="NUDIX"/>
    <property type="match status" value="1"/>
</dbReference>
<dbReference type="Proteomes" id="UP000235371">
    <property type="component" value="Unassembled WGS sequence"/>
</dbReference>
<dbReference type="GO" id="GO:0005739">
    <property type="term" value="C:mitochondrion"/>
    <property type="evidence" value="ECO:0007669"/>
    <property type="project" value="TreeGrafter"/>
</dbReference>
<dbReference type="InterPro" id="IPR015797">
    <property type="entry name" value="NUDIX_hydrolase-like_dom_sf"/>
</dbReference>
<evidence type="ECO:0000256" key="6">
    <source>
        <dbReference type="ARBA" id="ARBA00023211"/>
    </source>
</evidence>
<evidence type="ECO:0000256" key="3">
    <source>
        <dbReference type="ARBA" id="ARBA00022723"/>
    </source>
</evidence>
<dbReference type="GO" id="GO:0016818">
    <property type="term" value="F:hydrolase activity, acting on acid anhydrides, in phosphorus-containing anhydrides"/>
    <property type="evidence" value="ECO:0007669"/>
    <property type="project" value="InterPro"/>
</dbReference>
<evidence type="ECO:0000259" key="7">
    <source>
        <dbReference type="PROSITE" id="PS51462"/>
    </source>
</evidence>
<dbReference type="OrthoDB" id="1695362at2759"/>
<accession>A0A2J6TF29</accession>
<dbReference type="EMBL" id="KZ613786">
    <property type="protein sequence ID" value="PMD61613.1"/>
    <property type="molecule type" value="Genomic_DNA"/>
</dbReference>
<keyword evidence="9" id="KW-1185">Reference proteome</keyword>
<keyword evidence="5" id="KW-0460">Magnesium</keyword>
<evidence type="ECO:0000313" key="9">
    <source>
        <dbReference type="Proteomes" id="UP000235371"/>
    </source>
</evidence>
<dbReference type="RefSeq" id="XP_024738517.1">
    <property type="nucleotide sequence ID" value="XM_024884758.1"/>
</dbReference>
<name>A0A2J6TF29_9HELO</name>
<reference evidence="8 9" key="1">
    <citation type="submission" date="2016-04" db="EMBL/GenBank/DDBJ databases">
        <title>A degradative enzymes factory behind the ericoid mycorrhizal symbiosis.</title>
        <authorList>
            <consortium name="DOE Joint Genome Institute"/>
            <person name="Martino E."/>
            <person name="Morin E."/>
            <person name="Grelet G."/>
            <person name="Kuo A."/>
            <person name="Kohler A."/>
            <person name="Daghino S."/>
            <person name="Barry K."/>
            <person name="Choi C."/>
            <person name="Cichocki N."/>
            <person name="Clum A."/>
            <person name="Copeland A."/>
            <person name="Hainaut M."/>
            <person name="Haridas S."/>
            <person name="Labutti K."/>
            <person name="Lindquist E."/>
            <person name="Lipzen A."/>
            <person name="Khouja H.-R."/>
            <person name="Murat C."/>
            <person name="Ohm R."/>
            <person name="Olson A."/>
            <person name="Spatafora J."/>
            <person name="Veneault-Fourrey C."/>
            <person name="Henrissat B."/>
            <person name="Grigoriev I."/>
            <person name="Martin F."/>
            <person name="Perotto S."/>
        </authorList>
    </citation>
    <scope>NUCLEOTIDE SEQUENCE [LARGE SCALE GENOMIC DNA]</scope>
    <source>
        <strain evidence="8 9">E</strain>
    </source>
</reference>
<dbReference type="PANTHER" id="PTHR12318">
    <property type="entry name" value="TESTOSTERONE-REGULATED PROTEIN RP2"/>
    <property type="match status" value="1"/>
</dbReference>
<dbReference type="Gene3D" id="3.90.79.10">
    <property type="entry name" value="Nucleoside Triphosphate Pyrophosphohydrolase"/>
    <property type="match status" value="1"/>
</dbReference>
<protein>
    <recommendedName>
        <fullName evidence="7">Nudix hydrolase domain-containing protein</fullName>
    </recommendedName>
</protein>
<evidence type="ECO:0000256" key="5">
    <source>
        <dbReference type="ARBA" id="ARBA00022842"/>
    </source>
</evidence>
<evidence type="ECO:0000313" key="8">
    <source>
        <dbReference type="EMBL" id="PMD61613.1"/>
    </source>
</evidence>
<dbReference type="AlphaFoldDB" id="A0A2J6TF29"/>